<reference evidence="1 2" key="1">
    <citation type="submission" date="2018-10" db="EMBL/GenBank/DDBJ databases">
        <title>Rhizobium etli, R. leguminosarum and a new Rhizobium genospecies from Phaseolus dumosus.</title>
        <authorList>
            <person name="Ramirez-Puebla S.T."/>
            <person name="Rogel-Hernandez M.A."/>
            <person name="Guerrero G."/>
            <person name="Ormeno-Orrillo E."/>
            <person name="Martinez-Romero J.C."/>
            <person name="Negrete-Yankelevich S."/>
            <person name="Martinez-Romero E."/>
        </authorList>
    </citation>
    <scope>NUCLEOTIDE SEQUENCE [LARGE SCALE GENOMIC DNA]</scope>
    <source>
        <strain evidence="1 2">CCGE525</strain>
    </source>
</reference>
<dbReference type="Proteomes" id="UP000282195">
    <property type="component" value="Chromosome"/>
</dbReference>
<dbReference type="EMBL" id="CP032694">
    <property type="protein sequence ID" value="AYG60276.1"/>
    <property type="molecule type" value="Genomic_DNA"/>
</dbReference>
<accession>A0A387FYM7</accession>
<dbReference type="OrthoDB" id="8371153at2"/>
<keyword evidence="2" id="KW-1185">Reference proteome</keyword>
<dbReference type="KEGG" id="rjg:CCGE525_16720"/>
<proteinExistence type="predicted"/>
<sequence>MGTSLVERLTGCVGQIEEFSQRISRIQAGEMHHQAQFGDGPWEDITAIVLAHYERLLEDYKYFAEDLRRRIDNGES</sequence>
<protein>
    <submittedName>
        <fullName evidence="1">Uncharacterized protein</fullName>
    </submittedName>
</protein>
<dbReference type="AlphaFoldDB" id="A0A387FYM7"/>
<organism evidence="1 2">
    <name type="scientific">Rhizobium jaguaris</name>
    <dbReference type="NCBI Taxonomy" id="1312183"/>
    <lineage>
        <taxon>Bacteria</taxon>
        <taxon>Pseudomonadati</taxon>
        <taxon>Pseudomonadota</taxon>
        <taxon>Alphaproteobacteria</taxon>
        <taxon>Hyphomicrobiales</taxon>
        <taxon>Rhizobiaceae</taxon>
        <taxon>Rhizobium/Agrobacterium group</taxon>
        <taxon>Rhizobium</taxon>
    </lineage>
</organism>
<gene>
    <name evidence="1" type="ORF">CCGE525_16720</name>
</gene>
<evidence type="ECO:0000313" key="2">
    <source>
        <dbReference type="Proteomes" id="UP000282195"/>
    </source>
</evidence>
<evidence type="ECO:0000313" key="1">
    <source>
        <dbReference type="EMBL" id="AYG60276.1"/>
    </source>
</evidence>
<name>A0A387FYM7_9HYPH</name>
<dbReference type="RefSeq" id="WP_120705265.1">
    <property type="nucleotide sequence ID" value="NZ_CP032694.1"/>
</dbReference>